<dbReference type="GO" id="GO:0004565">
    <property type="term" value="F:beta-galactosidase activity"/>
    <property type="evidence" value="ECO:0007669"/>
    <property type="project" value="UniProtKB-EC"/>
</dbReference>
<feature type="signal peptide" evidence="3">
    <location>
        <begin position="1"/>
        <end position="35"/>
    </location>
</feature>
<accession>A0ABV6UVL6</accession>
<evidence type="ECO:0000256" key="2">
    <source>
        <dbReference type="ARBA" id="ARBA00023295"/>
    </source>
</evidence>
<keyword evidence="6" id="KW-1185">Reference proteome</keyword>
<protein>
    <submittedName>
        <fullName evidence="5">Beta-galactosidase</fullName>
        <ecNumber evidence="5">3.2.1.23</ecNumber>
    </submittedName>
</protein>
<evidence type="ECO:0000259" key="4">
    <source>
        <dbReference type="Pfam" id="PF02449"/>
    </source>
</evidence>
<dbReference type="Gene3D" id="3.20.20.80">
    <property type="entry name" value="Glycosidases"/>
    <property type="match status" value="1"/>
</dbReference>
<evidence type="ECO:0000313" key="6">
    <source>
        <dbReference type="Proteomes" id="UP001592528"/>
    </source>
</evidence>
<keyword evidence="2 5" id="KW-0326">Glycosidase</keyword>
<dbReference type="InterPro" id="IPR017853">
    <property type="entry name" value="GH"/>
</dbReference>
<keyword evidence="1 5" id="KW-0378">Hydrolase</keyword>
<dbReference type="EMBL" id="JBHEZZ010000021">
    <property type="protein sequence ID" value="MFC1405488.1"/>
    <property type="molecule type" value="Genomic_DNA"/>
</dbReference>
<dbReference type="EC" id="3.2.1.23" evidence="5"/>
<gene>
    <name evidence="5" type="ORF">ACEZDJ_29800</name>
</gene>
<dbReference type="Pfam" id="PF02449">
    <property type="entry name" value="Glyco_hydro_42"/>
    <property type="match status" value="1"/>
</dbReference>
<keyword evidence="3" id="KW-0732">Signal</keyword>
<feature type="chain" id="PRO_5045533867" evidence="3">
    <location>
        <begin position="36"/>
        <end position="766"/>
    </location>
</feature>
<dbReference type="Proteomes" id="UP001592528">
    <property type="component" value="Unassembled WGS sequence"/>
</dbReference>
<organism evidence="5 6">
    <name type="scientific">Streptacidiphilus cavernicola</name>
    <dbReference type="NCBI Taxonomy" id="3342716"/>
    <lineage>
        <taxon>Bacteria</taxon>
        <taxon>Bacillati</taxon>
        <taxon>Actinomycetota</taxon>
        <taxon>Actinomycetes</taxon>
        <taxon>Kitasatosporales</taxon>
        <taxon>Streptomycetaceae</taxon>
        <taxon>Streptacidiphilus</taxon>
    </lineage>
</organism>
<sequence>MLRTSKPSKRRTVPFLAATAAFAAATACMVSPAGAATGSATGATAGSAAGAAKLWSTQLQFDDHGTPWSVAQFQAIRAKGMNSVEINMPWNQIEPSRGTFDFSELDTELANAAAAGIRIVPIFWQAGWGGSPAAWITGTETTSTGGTGIAPPWWDLTQQQDYFDYVTSTVAHITANPGYGGAILNYGRLDAQWSDNGDGGWAQADIDYFHQHWLPQTYRTVARFNTANGTAYTSFDQVPAATPGQPLAGVYQDFRQWSVLDTYDRLTAAVRKVSSGTLYYYFGGHISNAPDIGNLPDIFFDLARKYDVTVVEDAAQSPGLTLTFGSLANAYHVKLAQEWTAPDETEMPAQAVQWISNYGMGLPYGGGEDFFIHDGTSKDVIAYPIYTAALAQLQSLKGSYPQQPVAVYFDYSKAWGNPAGGSLNSVENEITALWSRHQSGFAVVTSDEVKNHAVDLRKFRAVLPLNGTDANVTAYQNSGGTVLTSGDQLTSYAPAYADLSSAHALQIVPTTAADHRSAQLVLAEINPYFGYDGAVVLHPAGLNLASGRYHAVDAVTGKALPQVPQQDGGACVPLTLGTATLGEWKLVPGPAPAGTPVPAGCSTSAGGATTIGATVGSNDGSSGVIFQSVGATGAGADGNLTVTSIGGQSAYQTWTTAQTGVGSANAYLQLDPGSAVARASTVTLTVTYWSQAGQGFTAQYDATGSPYQNGPTVTGSGTGSWQTATVTLTGAQFDEAQNLQADLRLAATDPGLPLYIHSVQLSTGAQ</sequence>
<proteinExistence type="predicted"/>
<evidence type="ECO:0000256" key="3">
    <source>
        <dbReference type="SAM" id="SignalP"/>
    </source>
</evidence>
<dbReference type="PROSITE" id="PS51257">
    <property type="entry name" value="PROKAR_LIPOPROTEIN"/>
    <property type="match status" value="1"/>
</dbReference>
<evidence type="ECO:0000256" key="1">
    <source>
        <dbReference type="ARBA" id="ARBA00022801"/>
    </source>
</evidence>
<comment type="caution">
    <text evidence="5">The sequence shown here is derived from an EMBL/GenBank/DDBJ whole genome shotgun (WGS) entry which is preliminary data.</text>
</comment>
<evidence type="ECO:0000313" key="5">
    <source>
        <dbReference type="EMBL" id="MFC1405488.1"/>
    </source>
</evidence>
<dbReference type="InterPro" id="IPR013529">
    <property type="entry name" value="Glyco_hydro_42_N"/>
</dbReference>
<reference evidence="5 6" key="1">
    <citation type="submission" date="2024-09" db="EMBL/GenBank/DDBJ databases">
        <authorList>
            <person name="Lee S.D."/>
        </authorList>
    </citation>
    <scope>NUCLEOTIDE SEQUENCE [LARGE SCALE GENOMIC DNA]</scope>
    <source>
        <strain evidence="5 6">N1-5</strain>
    </source>
</reference>
<name>A0ABV6UVL6_9ACTN</name>
<feature type="domain" description="Glycoside hydrolase family 42 N-terminal" evidence="4">
    <location>
        <begin position="73"/>
        <end position="120"/>
    </location>
</feature>
<dbReference type="SUPFAM" id="SSF51445">
    <property type="entry name" value="(Trans)glycosidases"/>
    <property type="match status" value="1"/>
</dbReference>
<dbReference type="RefSeq" id="WP_030261789.1">
    <property type="nucleotide sequence ID" value="NZ_JBHEZZ010000021.1"/>
</dbReference>